<dbReference type="Proteomes" id="UP001597086">
    <property type="component" value="Unassembled WGS sequence"/>
</dbReference>
<evidence type="ECO:0000313" key="5">
    <source>
        <dbReference type="EMBL" id="MFD1015032.1"/>
    </source>
</evidence>
<gene>
    <name evidence="5" type="ORF">ACFQ13_03770</name>
</gene>
<feature type="domain" description="N-acetyltransferase" evidence="4">
    <location>
        <begin position="15"/>
        <end position="186"/>
    </location>
</feature>
<evidence type="ECO:0000256" key="3">
    <source>
        <dbReference type="ARBA" id="ARBA00038502"/>
    </source>
</evidence>
<dbReference type="InterPro" id="IPR016181">
    <property type="entry name" value="Acyl_CoA_acyltransferase"/>
</dbReference>
<dbReference type="InterPro" id="IPR051531">
    <property type="entry name" value="N-acetyltransferase"/>
</dbReference>
<comment type="similarity">
    <text evidence="3">Belongs to the acetyltransferase family. RimJ subfamily.</text>
</comment>
<keyword evidence="2 5" id="KW-0012">Acyltransferase</keyword>
<accession>A0ABW3KNM0</accession>
<reference evidence="6" key="1">
    <citation type="journal article" date="2019" name="Int. J. Syst. Evol. Microbiol.">
        <title>The Global Catalogue of Microorganisms (GCM) 10K type strain sequencing project: providing services to taxonomists for standard genome sequencing and annotation.</title>
        <authorList>
            <consortium name="The Broad Institute Genomics Platform"/>
            <consortium name="The Broad Institute Genome Sequencing Center for Infectious Disease"/>
            <person name="Wu L."/>
            <person name="Ma J."/>
        </authorList>
    </citation>
    <scope>NUCLEOTIDE SEQUENCE [LARGE SCALE GENOMIC DNA]</scope>
    <source>
        <strain evidence="6">CCUG 56098</strain>
    </source>
</reference>
<dbReference type="RefSeq" id="WP_386114175.1">
    <property type="nucleotide sequence ID" value="NZ_JBHTKM010000014.1"/>
</dbReference>
<evidence type="ECO:0000313" key="6">
    <source>
        <dbReference type="Proteomes" id="UP001597086"/>
    </source>
</evidence>
<dbReference type="GO" id="GO:0016746">
    <property type="term" value="F:acyltransferase activity"/>
    <property type="evidence" value="ECO:0007669"/>
    <property type="project" value="UniProtKB-KW"/>
</dbReference>
<keyword evidence="6" id="KW-1185">Reference proteome</keyword>
<dbReference type="EC" id="2.3.-.-" evidence="5"/>
<protein>
    <submittedName>
        <fullName evidence="5">GNAT family N-acetyltransferase</fullName>
        <ecNumber evidence="5">2.3.-.-</ecNumber>
    </submittedName>
</protein>
<dbReference type="PANTHER" id="PTHR43792">
    <property type="entry name" value="GNAT FAMILY, PUTATIVE (AFU_ORTHOLOGUE AFUA_3G00765)-RELATED-RELATED"/>
    <property type="match status" value="1"/>
</dbReference>
<comment type="caution">
    <text evidence="5">The sequence shown here is derived from an EMBL/GenBank/DDBJ whole genome shotgun (WGS) entry which is preliminary data.</text>
</comment>
<keyword evidence="1 5" id="KW-0808">Transferase</keyword>
<sequence>MNFNQINIELNNERLTLKPITQNDRTFINEVFQDKDIKHYYIVPKEAQQDYRRLVDYWLNDNKNGAGTCWIIYENATNIFSRNKPCGFIAFEFRDTLKNARISYAILPKFRTKGIATLGSELIITKLKEQNVLTIEADIDQDNLSSEKVVEKLGFTANKGHALVDPEMLRDGEIRLRALWKKHLVEINTTILNNQLALDTSNEKIVPLLNQLVTEIESKGQQPKLMLRYFYLLGRIKFNEKNYEEARSLFGGCNMTVGNDEFPDTHLYFYWLGRINEAEESIELAVSCYEQANEKFNIDSTDVSKNDIEVALKKLQ</sequence>
<proteinExistence type="inferred from homology"/>
<name>A0ABW3KNM0_9FLAO</name>
<dbReference type="EMBL" id="JBHTKM010000014">
    <property type="protein sequence ID" value="MFD1015032.1"/>
    <property type="molecule type" value="Genomic_DNA"/>
</dbReference>
<dbReference type="SUPFAM" id="SSF55729">
    <property type="entry name" value="Acyl-CoA N-acyltransferases (Nat)"/>
    <property type="match status" value="1"/>
</dbReference>
<evidence type="ECO:0000256" key="1">
    <source>
        <dbReference type="ARBA" id="ARBA00022679"/>
    </source>
</evidence>
<dbReference type="Gene3D" id="3.40.630.30">
    <property type="match status" value="1"/>
</dbReference>
<organism evidence="5 6">
    <name type="scientific">Winogradskyella rapida</name>
    <dbReference type="NCBI Taxonomy" id="549701"/>
    <lineage>
        <taxon>Bacteria</taxon>
        <taxon>Pseudomonadati</taxon>
        <taxon>Bacteroidota</taxon>
        <taxon>Flavobacteriia</taxon>
        <taxon>Flavobacteriales</taxon>
        <taxon>Flavobacteriaceae</taxon>
        <taxon>Winogradskyella</taxon>
    </lineage>
</organism>
<evidence type="ECO:0000256" key="2">
    <source>
        <dbReference type="ARBA" id="ARBA00023315"/>
    </source>
</evidence>
<dbReference type="PROSITE" id="PS51186">
    <property type="entry name" value="GNAT"/>
    <property type="match status" value="1"/>
</dbReference>
<dbReference type="InterPro" id="IPR000182">
    <property type="entry name" value="GNAT_dom"/>
</dbReference>
<evidence type="ECO:0000259" key="4">
    <source>
        <dbReference type="PROSITE" id="PS51186"/>
    </source>
</evidence>
<dbReference type="Pfam" id="PF13302">
    <property type="entry name" value="Acetyltransf_3"/>
    <property type="match status" value="1"/>
</dbReference>
<dbReference type="PANTHER" id="PTHR43792:SF8">
    <property type="entry name" value="[RIBOSOMAL PROTEIN US5]-ALANINE N-ACETYLTRANSFERASE"/>
    <property type="match status" value="1"/>
</dbReference>